<dbReference type="CDD" id="cd06223">
    <property type="entry name" value="PRTases_typeI"/>
    <property type="match status" value="1"/>
</dbReference>
<keyword evidence="4" id="KW-0545">Nucleotide biosynthesis</keyword>
<evidence type="ECO:0000256" key="9">
    <source>
        <dbReference type="ARBA" id="ARBA00049535"/>
    </source>
</evidence>
<evidence type="ECO:0000256" key="10">
    <source>
        <dbReference type="SAM" id="MobiDB-lite"/>
    </source>
</evidence>
<evidence type="ECO:0000256" key="2">
    <source>
        <dbReference type="ARBA" id="ARBA00022679"/>
    </source>
</evidence>
<comment type="caution">
    <text evidence="12">The sequence shown here is derived from an EMBL/GenBank/DDBJ whole genome shotgun (WGS) entry which is preliminary data.</text>
</comment>
<comment type="catalytic activity">
    <reaction evidence="9">
        <text>D-ribose 5-phosphate + ATP = 5-phospho-alpha-D-ribose 1-diphosphate + AMP + H(+)</text>
        <dbReference type="Rhea" id="RHEA:15609"/>
        <dbReference type="ChEBI" id="CHEBI:15378"/>
        <dbReference type="ChEBI" id="CHEBI:30616"/>
        <dbReference type="ChEBI" id="CHEBI:58017"/>
        <dbReference type="ChEBI" id="CHEBI:78346"/>
        <dbReference type="ChEBI" id="CHEBI:456215"/>
        <dbReference type="EC" id="2.7.6.1"/>
    </reaction>
</comment>
<dbReference type="EMBL" id="JAGRRH010000024">
    <property type="protein sequence ID" value="KAG7343392.1"/>
    <property type="molecule type" value="Genomic_DNA"/>
</dbReference>
<dbReference type="Pfam" id="PF14572">
    <property type="entry name" value="Pribosyl_synth"/>
    <property type="match status" value="1"/>
</dbReference>
<dbReference type="GO" id="GO:0016301">
    <property type="term" value="F:kinase activity"/>
    <property type="evidence" value="ECO:0007669"/>
    <property type="project" value="UniProtKB-KW"/>
</dbReference>
<dbReference type="PANTHER" id="PTHR10210:SF32">
    <property type="entry name" value="RIBOSE-PHOSPHATE PYROPHOSPHOKINASE 2"/>
    <property type="match status" value="1"/>
</dbReference>
<reference evidence="12" key="2">
    <citation type="submission" date="2021-04" db="EMBL/GenBank/DDBJ databases">
        <authorList>
            <person name="Podell S."/>
        </authorList>
    </citation>
    <scope>NUCLEOTIDE SEQUENCE</scope>
    <source>
        <strain evidence="12">Hildebrandi</strain>
    </source>
</reference>
<proteinExistence type="predicted"/>
<keyword evidence="2" id="KW-0808">Transferase</keyword>
<dbReference type="GO" id="GO:0005737">
    <property type="term" value="C:cytoplasm"/>
    <property type="evidence" value="ECO:0007669"/>
    <property type="project" value="TreeGrafter"/>
</dbReference>
<dbReference type="GO" id="GO:0004749">
    <property type="term" value="F:ribose phosphate diphosphokinase activity"/>
    <property type="evidence" value="ECO:0007669"/>
    <property type="project" value="UniProtKB-EC"/>
</dbReference>
<dbReference type="SMART" id="SM01400">
    <property type="entry name" value="Pribosyltran_N"/>
    <property type="match status" value="1"/>
</dbReference>
<evidence type="ECO:0000259" key="11">
    <source>
        <dbReference type="Pfam" id="PF13793"/>
    </source>
</evidence>
<evidence type="ECO:0000256" key="8">
    <source>
        <dbReference type="ARBA" id="ARBA00022842"/>
    </source>
</evidence>
<dbReference type="GO" id="GO:0005524">
    <property type="term" value="F:ATP binding"/>
    <property type="evidence" value="ECO:0007669"/>
    <property type="project" value="UniProtKB-KW"/>
</dbReference>
<name>A0A9K3PD71_9STRA</name>
<keyword evidence="3" id="KW-0479">Metal-binding</keyword>
<organism evidence="12 13">
    <name type="scientific">Nitzschia inconspicua</name>
    <dbReference type="NCBI Taxonomy" id="303405"/>
    <lineage>
        <taxon>Eukaryota</taxon>
        <taxon>Sar</taxon>
        <taxon>Stramenopiles</taxon>
        <taxon>Ochrophyta</taxon>
        <taxon>Bacillariophyta</taxon>
        <taxon>Bacillariophyceae</taxon>
        <taxon>Bacillariophycidae</taxon>
        <taxon>Bacillariales</taxon>
        <taxon>Bacillariaceae</taxon>
        <taxon>Nitzschia</taxon>
    </lineage>
</organism>
<dbReference type="GO" id="GO:0002189">
    <property type="term" value="C:ribose phosphate diphosphokinase complex"/>
    <property type="evidence" value="ECO:0007669"/>
    <property type="project" value="TreeGrafter"/>
</dbReference>
<evidence type="ECO:0000256" key="7">
    <source>
        <dbReference type="ARBA" id="ARBA00022840"/>
    </source>
</evidence>
<dbReference type="InterPro" id="IPR029099">
    <property type="entry name" value="Pribosyltran_N"/>
</dbReference>
<evidence type="ECO:0000256" key="5">
    <source>
        <dbReference type="ARBA" id="ARBA00022741"/>
    </source>
</evidence>
<dbReference type="GO" id="GO:0006164">
    <property type="term" value="P:purine nucleotide biosynthetic process"/>
    <property type="evidence" value="ECO:0007669"/>
    <property type="project" value="TreeGrafter"/>
</dbReference>
<dbReference type="AlphaFoldDB" id="A0A9K3PD71"/>
<dbReference type="FunFam" id="3.40.50.2020:FF:000007">
    <property type="entry name" value="Ribose-phosphate pyrophosphokinase"/>
    <property type="match status" value="1"/>
</dbReference>
<accession>A0A9K3PD71</accession>
<dbReference type="EC" id="2.7.6.1" evidence="1"/>
<evidence type="ECO:0000313" key="12">
    <source>
        <dbReference type="EMBL" id="KAG7343392.1"/>
    </source>
</evidence>
<dbReference type="GO" id="GO:0006015">
    <property type="term" value="P:5-phosphoribose 1-diphosphate biosynthetic process"/>
    <property type="evidence" value="ECO:0007669"/>
    <property type="project" value="TreeGrafter"/>
</dbReference>
<dbReference type="Pfam" id="PF13793">
    <property type="entry name" value="Pribosyltran_N"/>
    <property type="match status" value="1"/>
</dbReference>
<dbReference type="PANTHER" id="PTHR10210">
    <property type="entry name" value="RIBOSE-PHOSPHATE DIPHOSPHOKINASE FAMILY MEMBER"/>
    <property type="match status" value="1"/>
</dbReference>
<keyword evidence="8" id="KW-0460">Magnesium</keyword>
<feature type="compositionally biased region" description="Low complexity" evidence="10">
    <location>
        <begin position="88"/>
        <end position="98"/>
    </location>
</feature>
<gene>
    <name evidence="12" type="ORF">IV203_021337</name>
</gene>
<protein>
    <recommendedName>
        <fullName evidence="1">ribose-phosphate diphosphokinase</fullName>
        <ecNumber evidence="1">2.7.6.1</ecNumber>
    </recommendedName>
</protein>
<evidence type="ECO:0000256" key="6">
    <source>
        <dbReference type="ARBA" id="ARBA00022777"/>
    </source>
</evidence>
<keyword evidence="6" id="KW-0418">Kinase</keyword>
<evidence type="ECO:0000256" key="3">
    <source>
        <dbReference type="ARBA" id="ARBA00022723"/>
    </source>
</evidence>
<evidence type="ECO:0000313" key="13">
    <source>
        <dbReference type="Proteomes" id="UP000693970"/>
    </source>
</evidence>
<evidence type="ECO:0000256" key="1">
    <source>
        <dbReference type="ARBA" id="ARBA00013247"/>
    </source>
</evidence>
<evidence type="ECO:0000256" key="4">
    <source>
        <dbReference type="ARBA" id="ARBA00022727"/>
    </source>
</evidence>
<dbReference type="NCBIfam" id="TIGR01251">
    <property type="entry name" value="ribP_PPkin"/>
    <property type="match status" value="1"/>
</dbReference>
<keyword evidence="7" id="KW-0067">ATP-binding</keyword>
<dbReference type="GO" id="GO:0000287">
    <property type="term" value="F:magnesium ion binding"/>
    <property type="evidence" value="ECO:0007669"/>
    <property type="project" value="InterPro"/>
</dbReference>
<dbReference type="InterPro" id="IPR000836">
    <property type="entry name" value="PRTase_dom"/>
</dbReference>
<dbReference type="InterPro" id="IPR005946">
    <property type="entry name" value="Rib-P_diPkinase"/>
</dbReference>
<keyword evidence="13" id="KW-1185">Reference proteome</keyword>
<sequence length="562" mass="61575">MSGSLRRGTAVLQKFRSCRNRSKIFHEVTSNPRCLSSLAPDETSSSNATIMLLSTVAAMGIAVGGCNMMYSTSCEQQTTASEGHPVFGSSSDPIPGSDPSDDDMQMEDIYLSKIPYERNPEELHDDTSDINKGIRAFEKCMDTARELGQTLQAQGMDAEAVQEIQQLLPFDILSTSAADGSRNKGIFEGLQPNTVTTARNYFNKHPQIDSRLGKKFILLAAPTSESLAGDIAHLLGWTLNKMHVAKYADGEVSVEVGDSVRGKHVYLVCSTISNDAVMELTFIISSLRRASAKSITAVIPYYGYSRQDQRFGREPLAGSDVALMYEEMGVDHVMCLDLHNDSLRGFFRPQVPVENLVPVPVAAAYFNEELVKMEPPSDCSPNGKNDFYYPDVTVVAAHEGQVERADLFRHVLQRLSGKDVEFAFISKNRQRRGETKYDPAVVGNVSGRMCILVDDIVSTGTTLESNVEKLAELGAKSIHAWATHGVFGPQTSCDAPKRISQIKDLEYLLVSNSVVSGEELPPNIRQLNVAPLLAEAIARSLQHESISGILNLEGARLERYDG</sequence>
<feature type="domain" description="Ribose-phosphate pyrophosphokinase N-terminal" evidence="11">
    <location>
        <begin position="218"/>
        <end position="329"/>
    </location>
</feature>
<keyword evidence="5" id="KW-0547">Nucleotide-binding</keyword>
<dbReference type="OrthoDB" id="413572at2759"/>
<feature type="region of interest" description="Disordered" evidence="10">
    <location>
        <begin position="80"/>
        <end position="100"/>
    </location>
</feature>
<reference evidence="12" key="1">
    <citation type="journal article" date="2021" name="Sci. Rep.">
        <title>Diploid genomic architecture of Nitzschia inconspicua, an elite biomass production diatom.</title>
        <authorList>
            <person name="Oliver A."/>
            <person name="Podell S."/>
            <person name="Pinowska A."/>
            <person name="Traller J.C."/>
            <person name="Smith S.R."/>
            <person name="McClure R."/>
            <person name="Beliaev A."/>
            <person name="Bohutskyi P."/>
            <person name="Hill E.A."/>
            <person name="Rabines A."/>
            <person name="Zheng H."/>
            <person name="Allen L.Z."/>
            <person name="Kuo A."/>
            <person name="Grigoriev I.V."/>
            <person name="Allen A.E."/>
            <person name="Hazlebeck D."/>
            <person name="Allen E.E."/>
        </authorList>
    </citation>
    <scope>NUCLEOTIDE SEQUENCE</scope>
    <source>
        <strain evidence="12">Hildebrandi</strain>
    </source>
</reference>
<dbReference type="Proteomes" id="UP000693970">
    <property type="component" value="Unassembled WGS sequence"/>
</dbReference>